<feature type="domain" description="DUF305" evidence="2">
    <location>
        <begin position="84"/>
        <end position="132"/>
    </location>
</feature>
<keyword evidence="1" id="KW-1133">Transmembrane helix</keyword>
<sequence>MAALHFAAMFALMYAMVDRVANVLPNLNQAYMAAMMTAPMLIFELLLMGSMYPQRRLNLGLGGAGLAILVGAFAATPAQSAIGDAQFLRSMIPHHAGALLMCKQARLRDRDIRALCATITRGQQAEIDWMKAKLLATQGGRPAPPPPKV</sequence>
<evidence type="ECO:0000313" key="4">
    <source>
        <dbReference type="Proteomes" id="UP000249254"/>
    </source>
</evidence>
<organism evidence="3 4">
    <name type="scientific">Phenylobacterium soli</name>
    <dbReference type="NCBI Taxonomy" id="2170551"/>
    <lineage>
        <taxon>Bacteria</taxon>
        <taxon>Pseudomonadati</taxon>
        <taxon>Pseudomonadota</taxon>
        <taxon>Alphaproteobacteria</taxon>
        <taxon>Caulobacterales</taxon>
        <taxon>Caulobacteraceae</taxon>
        <taxon>Phenylobacterium</taxon>
    </lineage>
</organism>
<evidence type="ECO:0000313" key="3">
    <source>
        <dbReference type="EMBL" id="RAK56249.1"/>
    </source>
</evidence>
<keyword evidence="1" id="KW-0472">Membrane</keyword>
<gene>
    <name evidence="3" type="ORF">DJ017_06300</name>
</gene>
<dbReference type="Pfam" id="PF03713">
    <property type="entry name" value="DUF305"/>
    <property type="match status" value="1"/>
</dbReference>
<accession>A0A328ANU4</accession>
<proteinExistence type="predicted"/>
<keyword evidence="1" id="KW-0812">Transmembrane</keyword>
<dbReference type="Gene3D" id="1.20.1260.10">
    <property type="match status" value="1"/>
</dbReference>
<keyword evidence="4" id="KW-1185">Reference proteome</keyword>
<feature type="transmembrane region" description="Helical" evidence="1">
    <location>
        <begin position="59"/>
        <end position="78"/>
    </location>
</feature>
<dbReference type="InterPro" id="IPR012347">
    <property type="entry name" value="Ferritin-like"/>
</dbReference>
<reference evidence="4" key="1">
    <citation type="submission" date="2018-05" db="EMBL/GenBank/DDBJ databases">
        <authorList>
            <person name="Li X."/>
        </authorList>
    </citation>
    <scope>NUCLEOTIDE SEQUENCE [LARGE SCALE GENOMIC DNA]</scope>
    <source>
        <strain evidence="4">LX32</strain>
    </source>
</reference>
<dbReference type="InterPro" id="IPR005183">
    <property type="entry name" value="DUF305_CopM-like"/>
</dbReference>
<name>A0A328ANU4_9CAUL</name>
<protein>
    <submittedName>
        <fullName evidence="3">DUF305 domain-containing protein</fullName>
    </submittedName>
</protein>
<dbReference type="EMBL" id="QFYQ01000001">
    <property type="protein sequence ID" value="RAK56249.1"/>
    <property type="molecule type" value="Genomic_DNA"/>
</dbReference>
<comment type="caution">
    <text evidence="3">The sequence shown here is derived from an EMBL/GenBank/DDBJ whole genome shotgun (WGS) entry which is preliminary data.</text>
</comment>
<dbReference type="OrthoDB" id="517560at2"/>
<evidence type="ECO:0000256" key="1">
    <source>
        <dbReference type="SAM" id="Phobius"/>
    </source>
</evidence>
<dbReference type="Proteomes" id="UP000249254">
    <property type="component" value="Unassembled WGS sequence"/>
</dbReference>
<dbReference type="RefSeq" id="WP_111529996.1">
    <property type="nucleotide sequence ID" value="NZ_JBHRSG010000002.1"/>
</dbReference>
<feature type="transmembrane region" description="Helical" evidence="1">
    <location>
        <begin position="29"/>
        <end position="47"/>
    </location>
</feature>
<dbReference type="AlphaFoldDB" id="A0A328ANU4"/>
<evidence type="ECO:0000259" key="2">
    <source>
        <dbReference type="Pfam" id="PF03713"/>
    </source>
</evidence>